<dbReference type="InterPro" id="IPR003594">
    <property type="entry name" value="HATPase_dom"/>
</dbReference>
<dbReference type="InterPro" id="IPR005467">
    <property type="entry name" value="His_kinase_dom"/>
</dbReference>
<dbReference type="RefSeq" id="WP_092722298.1">
    <property type="nucleotide sequence ID" value="NZ_FNGW01000001.1"/>
</dbReference>
<dbReference type="Pfam" id="PF02518">
    <property type="entry name" value="HATPase_c"/>
    <property type="match status" value="1"/>
</dbReference>
<keyword evidence="8" id="KW-0472">Membrane</keyword>
<keyword evidence="4" id="KW-0597">Phosphoprotein</keyword>
<feature type="domain" description="Histidine kinase" evidence="9">
    <location>
        <begin position="189"/>
        <end position="400"/>
    </location>
</feature>
<evidence type="ECO:0000256" key="8">
    <source>
        <dbReference type="SAM" id="Phobius"/>
    </source>
</evidence>
<keyword evidence="11" id="KW-1185">Reference proteome</keyword>
<dbReference type="SMART" id="SM00388">
    <property type="entry name" value="HisKA"/>
    <property type="match status" value="1"/>
</dbReference>
<dbReference type="GO" id="GO:0004721">
    <property type="term" value="F:phosphoprotein phosphatase activity"/>
    <property type="evidence" value="ECO:0007669"/>
    <property type="project" value="TreeGrafter"/>
</dbReference>
<keyword evidence="6 10" id="KW-0418">Kinase</keyword>
<evidence type="ECO:0000256" key="5">
    <source>
        <dbReference type="ARBA" id="ARBA00022679"/>
    </source>
</evidence>
<feature type="transmembrane region" description="Helical" evidence="8">
    <location>
        <begin position="102"/>
        <end position="124"/>
    </location>
</feature>
<dbReference type="InterPro" id="IPR004358">
    <property type="entry name" value="Sig_transdc_His_kin-like_C"/>
</dbReference>
<dbReference type="PROSITE" id="PS50109">
    <property type="entry name" value="HIS_KIN"/>
    <property type="match status" value="1"/>
</dbReference>
<organism evidence="10 11">
    <name type="scientific">Romboutsia lituseburensis DSM 797</name>
    <dbReference type="NCBI Taxonomy" id="1121325"/>
    <lineage>
        <taxon>Bacteria</taxon>
        <taxon>Bacillati</taxon>
        <taxon>Bacillota</taxon>
        <taxon>Clostridia</taxon>
        <taxon>Peptostreptococcales</taxon>
        <taxon>Peptostreptococcaceae</taxon>
        <taxon>Romboutsia</taxon>
    </lineage>
</organism>
<dbReference type="Gene3D" id="3.30.565.10">
    <property type="entry name" value="Histidine kinase-like ATPase, C-terminal domain"/>
    <property type="match status" value="1"/>
</dbReference>
<dbReference type="PANTHER" id="PTHR45453:SF1">
    <property type="entry name" value="PHOSPHATE REGULON SENSOR PROTEIN PHOR"/>
    <property type="match status" value="1"/>
</dbReference>
<dbReference type="PRINTS" id="PR00344">
    <property type="entry name" value="BCTRLSENSOR"/>
</dbReference>
<keyword evidence="8" id="KW-1133">Transmembrane helix</keyword>
<dbReference type="EC" id="2.7.13.3" evidence="3"/>
<dbReference type="GO" id="GO:0016036">
    <property type="term" value="P:cellular response to phosphate starvation"/>
    <property type="evidence" value="ECO:0007669"/>
    <property type="project" value="TreeGrafter"/>
</dbReference>
<dbReference type="InterPro" id="IPR036097">
    <property type="entry name" value="HisK_dim/P_sf"/>
</dbReference>
<dbReference type="SUPFAM" id="SSF47384">
    <property type="entry name" value="Homodimeric domain of signal transducing histidine kinase"/>
    <property type="match status" value="1"/>
</dbReference>
<dbReference type="STRING" id="1121325.SAMN04515677_101378"/>
<evidence type="ECO:0000256" key="7">
    <source>
        <dbReference type="ARBA" id="ARBA00023012"/>
    </source>
</evidence>
<dbReference type="Proteomes" id="UP000199068">
    <property type="component" value="Unassembled WGS sequence"/>
</dbReference>
<dbReference type="PANTHER" id="PTHR45453">
    <property type="entry name" value="PHOSPHATE REGULON SENSOR PROTEIN PHOR"/>
    <property type="match status" value="1"/>
</dbReference>
<dbReference type="SUPFAM" id="SSF55874">
    <property type="entry name" value="ATPase domain of HSP90 chaperone/DNA topoisomerase II/histidine kinase"/>
    <property type="match status" value="1"/>
</dbReference>
<evidence type="ECO:0000256" key="4">
    <source>
        <dbReference type="ARBA" id="ARBA00022553"/>
    </source>
</evidence>
<keyword evidence="7" id="KW-0902">Two-component regulatory system</keyword>
<dbReference type="GO" id="GO:0000155">
    <property type="term" value="F:phosphorelay sensor kinase activity"/>
    <property type="evidence" value="ECO:0007669"/>
    <property type="project" value="InterPro"/>
</dbReference>
<dbReference type="CDD" id="cd00082">
    <property type="entry name" value="HisKA"/>
    <property type="match status" value="1"/>
</dbReference>
<sequence>MNKKSMRIWIATSFIYITIFCVVCGAFIYKQSEKLFYEKAAQLIAVGANANDDIEQDLVSALKNKNEIDINNGKKILNQYGYIESSNFIFNTNQGFSNVLKVILILIVAIFSYFAVSLVVSNIIKKKRIDSLAKYLYDINEGDYTMQIKSKEDEFSILEDELYKTVMMLRESREKERVEKENLCNNLADISHQLKTPITSMALMIELLESSNIEGDEALYIGSISAQIERLNYLVSSLLILSKIDADSIQLEYKPINVYELICVAVEPLCLMIEKKKQQLFIKDNSDIFFNGDFHWTSEAILNIVKNCYEHTPDCGVISIDYKQDPLCTQIIIEDNGKGFDKKDIPHLFTRFYKGANSSKNSVGIGLALSMSIIKKQNGEIIALNKETGGAKFIIKFYRN</sequence>
<dbReference type="Gene3D" id="1.10.287.130">
    <property type="match status" value="1"/>
</dbReference>
<comment type="subcellular location">
    <subcellularLocation>
        <location evidence="2">Membrane</location>
    </subcellularLocation>
</comment>
<keyword evidence="8" id="KW-0812">Transmembrane</keyword>
<reference evidence="10 11" key="1">
    <citation type="submission" date="2016-10" db="EMBL/GenBank/DDBJ databases">
        <authorList>
            <person name="de Groot N.N."/>
        </authorList>
    </citation>
    <scope>NUCLEOTIDE SEQUENCE [LARGE SCALE GENOMIC DNA]</scope>
    <source>
        <strain evidence="10 11">DSM 797</strain>
    </source>
</reference>
<evidence type="ECO:0000256" key="2">
    <source>
        <dbReference type="ARBA" id="ARBA00004370"/>
    </source>
</evidence>
<feature type="transmembrane region" description="Helical" evidence="8">
    <location>
        <begin position="7"/>
        <end position="29"/>
    </location>
</feature>
<dbReference type="EMBL" id="FNGW01000001">
    <property type="protein sequence ID" value="SDL28523.1"/>
    <property type="molecule type" value="Genomic_DNA"/>
</dbReference>
<dbReference type="InterPro" id="IPR003661">
    <property type="entry name" value="HisK_dim/P_dom"/>
</dbReference>
<dbReference type="AlphaFoldDB" id="A0A1G9IUA9"/>
<evidence type="ECO:0000256" key="6">
    <source>
        <dbReference type="ARBA" id="ARBA00022777"/>
    </source>
</evidence>
<name>A0A1G9IUA9_9FIRM</name>
<keyword evidence="5" id="KW-0808">Transferase</keyword>
<accession>A0A1G9IUA9</accession>
<evidence type="ECO:0000313" key="11">
    <source>
        <dbReference type="Proteomes" id="UP000199068"/>
    </source>
</evidence>
<evidence type="ECO:0000313" key="10">
    <source>
        <dbReference type="EMBL" id="SDL28523.1"/>
    </source>
</evidence>
<evidence type="ECO:0000256" key="1">
    <source>
        <dbReference type="ARBA" id="ARBA00000085"/>
    </source>
</evidence>
<dbReference type="SMART" id="SM00387">
    <property type="entry name" value="HATPase_c"/>
    <property type="match status" value="1"/>
</dbReference>
<dbReference type="CDD" id="cd00075">
    <property type="entry name" value="HATPase"/>
    <property type="match status" value="1"/>
</dbReference>
<evidence type="ECO:0000259" key="9">
    <source>
        <dbReference type="PROSITE" id="PS50109"/>
    </source>
</evidence>
<gene>
    <name evidence="10" type="ORF">SAMN04515677_101378</name>
</gene>
<protein>
    <recommendedName>
        <fullName evidence="3">histidine kinase</fullName>
        <ecNumber evidence="3">2.7.13.3</ecNumber>
    </recommendedName>
</protein>
<dbReference type="Pfam" id="PF00512">
    <property type="entry name" value="HisKA"/>
    <property type="match status" value="1"/>
</dbReference>
<proteinExistence type="predicted"/>
<comment type="catalytic activity">
    <reaction evidence="1">
        <text>ATP + protein L-histidine = ADP + protein N-phospho-L-histidine.</text>
        <dbReference type="EC" id="2.7.13.3"/>
    </reaction>
</comment>
<dbReference type="InterPro" id="IPR050351">
    <property type="entry name" value="BphY/WalK/GraS-like"/>
</dbReference>
<dbReference type="InterPro" id="IPR036890">
    <property type="entry name" value="HATPase_C_sf"/>
</dbReference>
<evidence type="ECO:0000256" key="3">
    <source>
        <dbReference type="ARBA" id="ARBA00012438"/>
    </source>
</evidence>
<dbReference type="GO" id="GO:0005886">
    <property type="term" value="C:plasma membrane"/>
    <property type="evidence" value="ECO:0007669"/>
    <property type="project" value="TreeGrafter"/>
</dbReference>